<dbReference type="PANTHER" id="PTHR42693:SF53">
    <property type="entry name" value="ENDO-4-O-SULFATASE"/>
    <property type="match status" value="1"/>
</dbReference>
<evidence type="ECO:0000256" key="3">
    <source>
        <dbReference type="SAM" id="MobiDB-lite"/>
    </source>
</evidence>
<proteinExistence type="inferred from homology"/>
<evidence type="ECO:0000256" key="2">
    <source>
        <dbReference type="ARBA" id="ARBA00022801"/>
    </source>
</evidence>
<dbReference type="InterPro" id="IPR050738">
    <property type="entry name" value="Sulfatase"/>
</dbReference>
<comment type="similarity">
    <text evidence="1">Belongs to the sulfatase family.</text>
</comment>
<dbReference type="SUPFAM" id="SSF53649">
    <property type="entry name" value="Alkaline phosphatase-like"/>
    <property type="match status" value="1"/>
</dbReference>
<feature type="region of interest" description="Disordered" evidence="3">
    <location>
        <begin position="383"/>
        <end position="405"/>
    </location>
</feature>
<evidence type="ECO:0000313" key="6">
    <source>
        <dbReference type="Proteomes" id="UP000619457"/>
    </source>
</evidence>
<protein>
    <recommendedName>
        <fullName evidence="4">Sulfatase N-terminal domain-containing protein</fullName>
    </recommendedName>
</protein>
<evidence type="ECO:0000256" key="1">
    <source>
        <dbReference type="ARBA" id="ARBA00008779"/>
    </source>
</evidence>
<gene>
    <name evidence="5" type="ORF">GCM10007049_06240</name>
</gene>
<keyword evidence="6" id="KW-1185">Reference proteome</keyword>
<dbReference type="InterPro" id="IPR017850">
    <property type="entry name" value="Alkaline_phosphatase_core_sf"/>
</dbReference>
<feature type="domain" description="Sulfatase N-terminal" evidence="4">
    <location>
        <begin position="1"/>
        <end position="239"/>
    </location>
</feature>
<organism evidence="5 6">
    <name type="scientific">Echinicola pacifica</name>
    <dbReference type="NCBI Taxonomy" id="346377"/>
    <lineage>
        <taxon>Bacteria</taxon>
        <taxon>Pseudomonadati</taxon>
        <taxon>Bacteroidota</taxon>
        <taxon>Cytophagia</taxon>
        <taxon>Cytophagales</taxon>
        <taxon>Cyclobacteriaceae</taxon>
        <taxon>Echinicola</taxon>
    </lineage>
</organism>
<reference evidence="5" key="1">
    <citation type="journal article" date="2014" name="Int. J. Syst. Evol. Microbiol.">
        <title>Complete genome sequence of Corynebacterium casei LMG S-19264T (=DSM 44701T), isolated from a smear-ripened cheese.</title>
        <authorList>
            <consortium name="US DOE Joint Genome Institute (JGI-PGF)"/>
            <person name="Walter F."/>
            <person name="Albersmeier A."/>
            <person name="Kalinowski J."/>
            <person name="Ruckert C."/>
        </authorList>
    </citation>
    <scope>NUCLEOTIDE SEQUENCE</scope>
    <source>
        <strain evidence="5">KCTC 12368</strain>
    </source>
</reference>
<sequence>MTGMYPHANGHWRNTVTPRLSDADQEFGRQSSTVDKVGVHEYVQTLPEVLKANNYYTAITQKFHMSPPWKFPYSDRNPVSNDPEEFRKVIAQFIEDSETGNQPFFIQANISPPHRNFDHHMSKFPQYMADPDDIEVPAYLPDTPEMRKDLSKYFGCIQLADACVGAIVELLQEKGIYEETLIIYTSDQGEPYHRAKASPYYAGMHVPLIARGPEILQNIVQDELISHIDIMPTILDYAGLPIPSTVQGSSLLGILENKVNTGPQRQYIFAEHNSHGPPRAEHYPSRAVFDGQFYYILNLMPDKDYLLPADLQEQKVWGNQSYTATEHAEELFPEQYAALRMLESGRPAEELYNMNTDPGQLNNLAQDKDYESKLEELRSAMKEWRKNSGDDFDDPLDIPTRLGNP</sequence>
<dbReference type="InterPro" id="IPR000917">
    <property type="entry name" value="Sulfatase_N"/>
</dbReference>
<evidence type="ECO:0000313" key="5">
    <source>
        <dbReference type="EMBL" id="GGZ16617.1"/>
    </source>
</evidence>
<accession>A0A918PPH2</accession>
<dbReference type="AlphaFoldDB" id="A0A918PPH2"/>
<dbReference type="CDD" id="cd16027">
    <property type="entry name" value="SGSH"/>
    <property type="match status" value="1"/>
</dbReference>
<keyword evidence="2" id="KW-0378">Hydrolase</keyword>
<evidence type="ECO:0000259" key="4">
    <source>
        <dbReference type="Pfam" id="PF00884"/>
    </source>
</evidence>
<dbReference type="GO" id="GO:0004065">
    <property type="term" value="F:arylsulfatase activity"/>
    <property type="evidence" value="ECO:0007669"/>
    <property type="project" value="TreeGrafter"/>
</dbReference>
<dbReference type="PANTHER" id="PTHR42693">
    <property type="entry name" value="ARYLSULFATASE FAMILY MEMBER"/>
    <property type="match status" value="1"/>
</dbReference>
<dbReference type="Gene3D" id="3.40.720.10">
    <property type="entry name" value="Alkaline Phosphatase, subunit A"/>
    <property type="match status" value="1"/>
</dbReference>
<dbReference type="Proteomes" id="UP000619457">
    <property type="component" value="Unassembled WGS sequence"/>
</dbReference>
<dbReference type="Pfam" id="PF00884">
    <property type="entry name" value="Sulfatase"/>
    <property type="match status" value="1"/>
</dbReference>
<reference evidence="5" key="2">
    <citation type="submission" date="2020-09" db="EMBL/GenBank/DDBJ databases">
        <authorList>
            <person name="Sun Q."/>
            <person name="Kim S."/>
        </authorList>
    </citation>
    <scope>NUCLEOTIDE SEQUENCE</scope>
    <source>
        <strain evidence="5">KCTC 12368</strain>
    </source>
</reference>
<name>A0A918PPH2_9BACT</name>
<dbReference type="EMBL" id="BMWX01000001">
    <property type="protein sequence ID" value="GGZ16617.1"/>
    <property type="molecule type" value="Genomic_DNA"/>
</dbReference>
<comment type="caution">
    <text evidence="5">The sequence shown here is derived from an EMBL/GenBank/DDBJ whole genome shotgun (WGS) entry which is preliminary data.</text>
</comment>